<keyword evidence="10" id="KW-1185">Reference proteome</keyword>
<keyword evidence="2 5" id="KW-0812">Transmembrane</keyword>
<dbReference type="InterPro" id="IPR001750">
    <property type="entry name" value="ND/Mrp_TM"/>
</dbReference>
<feature type="transmembrane region" description="Helical" evidence="6">
    <location>
        <begin position="355"/>
        <end position="373"/>
    </location>
</feature>
<dbReference type="Pfam" id="PF00662">
    <property type="entry name" value="Proton_antipo_N"/>
    <property type="match status" value="1"/>
</dbReference>
<dbReference type="InterPro" id="IPR001516">
    <property type="entry name" value="Proton_antipo_N"/>
</dbReference>
<feature type="transmembrane region" description="Helical" evidence="6">
    <location>
        <begin position="237"/>
        <end position="255"/>
    </location>
</feature>
<feature type="transmembrane region" description="Helical" evidence="6">
    <location>
        <begin position="385"/>
        <end position="405"/>
    </location>
</feature>
<feature type="transmembrane region" description="Helical" evidence="6">
    <location>
        <begin position="455"/>
        <end position="474"/>
    </location>
</feature>
<feature type="transmembrane region" description="Helical" evidence="6">
    <location>
        <begin position="200"/>
        <end position="217"/>
    </location>
</feature>
<feature type="transmembrane region" description="Helical" evidence="6">
    <location>
        <begin position="6"/>
        <end position="24"/>
    </location>
</feature>
<evidence type="ECO:0000259" key="7">
    <source>
        <dbReference type="Pfam" id="PF00361"/>
    </source>
</evidence>
<organism evidence="9 10">
    <name type="scientific">Hymenobacter antarcticus</name>
    <dbReference type="NCBI Taxonomy" id="486270"/>
    <lineage>
        <taxon>Bacteria</taxon>
        <taxon>Pseudomonadati</taxon>
        <taxon>Bacteroidota</taxon>
        <taxon>Cytophagia</taxon>
        <taxon>Cytophagales</taxon>
        <taxon>Hymenobacteraceae</taxon>
        <taxon>Hymenobacter</taxon>
    </lineage>
</organism>
<comment type="caution">
    <text evidence="9">The sequence shown here is derived from an EMBL/GenBank/DDBJ whole genome shotgun (WGS) entry which is preliminary data.</text>
</comment>
<feature type="transmembrane region" description="Helical" evidence="6">
    <location>
        <begin position="36"/>
        <end position="56"/>
    </location>
</feature>
<evidence type="ECO:0000313" key="10">
    <source>
        <dbReference type="Proteomes" id="UP001501556"/>
    </source>
</evidence>
<feature type="transmembrane region" description="Helical" evidence="6">
    <location>
        <begin position="267"/>
        <end position="285"/>
    </location>
</feature>
<keyword evidence="3 6" id="KW-1133">Transmembrane helix</keyword>
<feature type="domain" description="NADH-Ubiquinone oxidoreductase (complex I) chain 5 N-terminal" evidence="8">
    <location>
        <begin position="69"/>
        <end position="108"/>
    </location>
</feature>
<dbReference type="EMBL" id="BAABDI010000014">
    <property type="protein sequence ID" value="GAA3976860.1"/>
    <property type="molecule type" value="Genomic_DNA"/>
</dbReference>
<dbReference type="InterPro" id="IPR003945">
    <property type="entry name" value="NU5C-like"/>
</dbReference>
<evidence type="ECO:0000256" key="1">
    <source>
        <dbReference type="ARBA" id="ARBA00004127"/>
    </source>
</evidence>
<feature type="transmembrane region" description="Helical" evidence="6">
    <location>
        <begin position="76"/>
        <end position="95"/>
    </location>
</feature>
<evidence type="ECO:0000256" key="5">
    <source>
        <dbReference type="RuleBase" id="RU000320"/>
    </source>
</evidence>
<dbReference type="RefSeq" id="WP_345124328.1">
    <property type="nucleotide sequence ID" value="NZ_BAABDI010000014.1"/>
</dbReference>
<gene>
    <name evidence="9" type="ORF">GCM10022407_22740</name>
</gene>
<evidence type="ECO:0000256" key="3">
    <source>
        <dbReference type="ARBA" id="ARBA00022989"/>
    </source>
</evidence>
<proteinExistence type="predicted"/>
<dbReference type="Proteomes" id="UP001501556">
    <property type="component" value="Unassembled WGS sequence"/>
</dbReference>
<dbReference type="PANTHER" id="PTHR42829:SF1">
    <property type="entry name" value="INORGANIC CARBON TRANSPORTER SUBUNIT DABB-RELATED"/>
    <property type="match status" value="1"/>
</dbReference>
<evidence type="ECO:0000256" key="4">
    <source>
        <dbReference type="ARBA" id="ARBA00023136"/>
    </source>
</evidence>
<evidence type="ECO:0000256" key="6">
    <source>
        <dbReference type="SAM" id="Phobius"/>
    </source>
</evidence>
<feature type="transmembrane region" description="Helical" evidence="6">
    <location>
        <begin position="417"/>
        <end position="435"/>
    </location>
</feature>
<feature type="domain" description="NADH:quinone oxidoreductase/Mrp antiporter transmembrane" evidence="7">
    <location>
        <begin position="124"/>
        <end position="342"/>
    </location>
</feature>
<dbReference type="PRINTS" id="PR01434">
    <property type="entry name" value="NADHDHGNASE5"/>
</dbReference>
<evidence type="ECO:0000256" key="2">
    <source>
        <dbReference type="ARBA" id="ARBA00022692"/>
    </source>
</evidence>
<protein>
    <submittedName>
        <fullName evidence="9">Proton-conducting transporter membrane subunit</fullName>
    </submittedName>
</protein>
<dbReference type="PANTHER" id="PTHR42829">
    <property type="entry name" value="NADH-UBIQUINONE OXIDOREDUCTASE CHAIN 5"/>
    <property type="match status" value="1"/>
</dbReference>
<keyword evidence="4 6" id="KW-0472">Membrane</keyword>
<reference evidence="10" key="1">
    <citation type="journal article" date="2019" name="Int. J. Syst. Evol. Microbiol.">
        <title>The Global Catalogue of Microorganisms (GCM) 10K type strain sequencing project: providing services to taxonomists for standard genome sequencing and annotation.</title>
        <authorList>
            <consortium name="The Broad Institute Genomics Platform"/>
            <consortium name="The Broad Institute Genome Sequencing Center for Infectious Disease"/>
            <person name="Wu L."/>
            <person name="Ma J."/>
        </authorList>
    </citation>
    <scope>NUCLEOTIDE SEQUENCE [LARGE SCALE GENOMIC DNA]</scope>
    <source>
        <strain evidence="10">JCM 17217</strain>
    </source>
</reference>
<feature type="transmembrane region" description="Helical" evidence="6">
    <location>
        <begin position="305"/>
        <end position="325"/>
    </location>
</feature>
<sequence length="509" mass="54727">MHFLFLSILPYLLIIGLPLAGAIVNRLFFRAEPVRGARLTTAAVWLSGLLALLALIDTTLHPGRVNAAGFQGDALAWLIATLVLLVSGIVHQFSLRYMAGDRAYHRYYVNLSLVTASALLLVTADHLLLLLVGWGLSNGLLVRLIVHKSTWKASVESGKLATKTFVFGFLCLAVAVALLWQVSGTLYLHQLVQMELTAASSWPVTVALLLIIVGAMTQSAQWPFQGWLISSLNSPTPVSALMHAGLVSGGGLLLARFAPLYLARPELLQLLLVVGGVTAVTGTAWKLMQNDIKRMLACSTMGQMGFMVMQCGLGLFPAAIAHICWHGLFKAFLFLNTGSAVEGTRKPAPARSGGWPVWLLAGCCGLVGAYSFASVSHLAVNVADTTLLLTGFAFIAATQTAYSILQSGSLTSRVIPAIVLTLLAGTLYGLSVWAIESLLTPLAIWSPQPLTALHLIVFGVFSLTWLPITLKLPATGQASRIWQRLYVRALNGSQPHPRTTTPTRNSYHY</sequence>
<feature type="transmembrane region" description="Helical" evidence="6">
    <location>
        <begin position="165"/>
        <end position="188"/>
    </location>
</feature>
<accession>A0ABP7Q5L1</accession>
<comment type="subcellular location">
    <subcellularLocation>
        <location evidence="1">Endomembrane system</location>
        <topology evidence="1">Multi-pass membrane protein</topology>
    </subcellularLocation>
    <subcellularLocation>
        <location evidence="5">Membrane</location>
        <topology evidence="5">Multi-pass membrane protein</topology>
    </subcellularLocation>
</comment>
<evidence type="ECO:0000259" key="8">
    <source>
        <dbReference type="Pfam" id="PF00662"/>
    </source>
</evidence>
<feature type="transmembrane region" description="Helical" evidence="6">
    <location>
        <begin position="107"/>
        <end position="134"/>
    </location>
</feature>
<dbReference type="Pfam" id="PF00361">
    <property type="entry name" value="Proton_antipo_M"/>
    <property type="match status" value="1"/>
</dbReference>
<evidence type="ECO:0000313" key="9">
    <source>
        <dbReference type="EMBL" id="GAA3976860.1"/>
    </source>
</evidence>
<name>A0ABP7Q5L1_9BACT</name>